<dbReference type="OMA" id="HEYDDPI"/>
<evidence type="ECO:0000259" key="1">
    <source>
        <dbReference type="PROSITE" id="PS50191"/>
    </source>
</evidence>
<dbReference type="KEGG" id="ngr:NAEGRDRAFT_67904"/>
<dbReference type="Pfam" id="PF00650">
    <property type="entry name" value="CRAL_TRIO"/>
    <property type="match status" value="1"/>
</dbReference>
<dbReference type="Proteomes" id="UP000006671">
    <property type="component" value="Unassembled WGS sequence"/>
</dbReference>
<dbReference type="InParanoid" id="D2VG99"/>
<dbReference type="PROSITE" id="PS50191">
    <property type="entry name" value="CRAL_TRIO"/>
    <property type="match status" value="1"/>
</dbReference>
<dbReference type="RefSeq" id="XP_002677057.1">
    <property type="nucleotide sequence ID" value="XM_002677011.1"/>
</dbReference>
<dbReference type="PANTHER" id="PTHR45824:SF29">
    <property type="entry name" value="GH16843P"/>
    <property type="match status" value="1"/>
</dbReference>
<dbReference type="PANTHER" id="PTHR45824">
    <property type="entry name" value="GH16843P"/>
    <property type="match status" value="1"/>
</dbReference>
<reference evidence="2 3" key="1">
    <citation type="journal article" date="2010" name="Cell">
        <title>The genome of Naegleria gruberi illuminates early eukaryotic versatility.</title>
        <authorList>
            <person name="Fritz-Laylin L.K."/>
            <person name="Prochnik S.E."/>
            <person name="Ginger M.L."/>
            <person name="Dacks J.B."/>
            <person name="Carpenter M.L."/>
            <person name="Field M.C."/>
            <person name="Kuo A."/>
            <person name="Paredez A."/>
            <person name="Chapman J."/>
            <person name="Pham J."/>
            <person name="Shu S."/>
            <person name="Neupane R."/>
            <person name="Cipriano M."/>
            <person name="Mancuso J."/>
            <person name="Tu H."/>
            <person name="Salamov A."/>
            <person name="Lindquist E."/>
            <person name="Shapiro H."/>
            <person name="Lucas S."/>
            <person name="Grigoriev I.V."/>
            <person name="Cande W.Z."/>
            <person name="Fulton C."/>
            <person name="Rokhsar D.S."/>
            <person name="Dawson S.C."/>
        </authorList>
    </citation>
    <scope>NUCLEOTIDE SEQUENCE [LARGE SCALE GENOMIC DNA]</scope>
    <source>
        <strain evidence="2 3">NEG-M</strain>
    </source>
</reference>
<dbReference type="eggNOG" id="KOG1470">
    <property type="taxonomic scope" value="Eukaryota"/>
</dbReference>
<protein>
    <submittedName>
        <fullName evidence="2">Predicted protein</fullName>
    </submittedName>
</protein>
<dbReference type="GeneID" id="8848193"/>
<dbReference type="CDD" id="cd00170">
    <property type="entry name" value="SEC14"/>
    <property type="match status" value="1"/>
</dbReference>
<dbReference type="EMBL" id="GG738869">
    <property type="protein sequence ID" value="EFC44313.1"/>
    <property type="molecule type" value="Genomic_DNA"/>
</dbReference>
<dbReference type="InterPro" id="IPR001251">
    <property type="entry name" value="CRAL-TRIO_dom"/>
</dbReference>
<proteinExistence type="predicted"/>
<sequence>MASLKELEDKLFGEIPNITVSSILDTLNDEKKKKINDFRERINTKWNENELLHDHDKKENTFGAEYFLSDLTLYRFLSGYNWNVDEAEPVLKGACEWRKKYQPWNIDISDVKQFASQGSLFHSGFDKVGHPVIYVRLGNDKMDNEKEESKQMKFRFFVWLYELCSRRMPQNVYQTTWIVDLTDSSLSANMIKSTKDMFIELGTYYVERLAAIVVINTPWSLKFLWGIVKMFLTQQTIDKYNIQGTLKEKDLNALLTPKIDNSVLISDYSGAYKYTFDFEALSQYDKLRLNK</sequence>
<feature type="domain" description="CRAL-TRIO" evidence="1">
    <location>
        <begin position="108"/>
        <end position="276"/>
    </location>
</feature>
<evidence type="ECO:0000313" key="2">
    <source>
        <dbReference type="EMBL" id="EFC44313.1"/>
    </source>
</evidence>
<dbReference type="InterPro" id="IPR052578">
    <property type="entry name" value="PI_Transfer_CRAL-TRIO"/>
</dbReference>
<accession>D2VG99</accession>
<dbReference type="Gene3D" id="3.40.525.10">
    <property type="entry name" value="CRAL-TRIO lipid binding domain"/>
    <property type="match status" value="1"/>
</dbReference>
<dbReference type="AlphaFoldDB" id="D2VG99"/>
<dbReference type="SMART" id="SM00516">
    <property type="entry name" value="SEC14"/>
    <property type="match status" value="1"/>
</dbReference>
<dbReference type="InterPro" id="IPR036865">
    <property type="entry name" value="CRAL-TRIO_dom_sf"/>
</dbReference>
<organism evidence="3">
    <name type="scientific">Naegleria gruberi</name>
    <name type="common">Amoeba</name>
    <dbReference type="NCBI Taxonomy" id="5762"/>
    <lineage>
        <taxon>Eukaryota</taxon>
        <taxon>Discoba</taxon>
        <taxon>Heterolobosea</taxon>
        <taxon>Tetramitia</taxon>
        <taxon>Eutetramitia</taxon>
        <taxon>Vahlkampfiidae</taxon>
        <taxon>Naegleria</taxon>
    </lineage>
</organism>
<dbReference type="GO" id="GO:0008526">
    <property type="term" value="F:phosphatidylinositol transfer activity"/>
    <property type="evidence" value="ECO:0007669"/>
    <property type="project" value="TreeGrafter"/>
</dbReference>
<dbReference type="OrthoDB" id="75724at2759"/>
<gene>
    <name evidence="2" type="ORF">NAEGRDRAFT_67904</name>
</gene>
<dbReference type="VEuPathDB" id="AmoebaDB:NAEGRDRAFT_67904"/>
<dbReference type="SUPFAM" id="SSF46938">
    <property type="entry name" value="CRAL/TRIO N-terminal domain"/>
    <property type="match status" value="1"/>
</dbReference>
<name>D2VG99_NAEGR</name>
<keyword evidence="3" id="KW-1185">Reference proteome</keyword>
<dbReference type="SUPFAM" id="SSF52087">
    <property type="entry name" value="CRAL/TRIO domain"/>
    <property type="match status" value="1"/>
</dbReference>
<evidence type="ECO:0000313" key="3">
    <source>
        <dbReference type="Proteomes" id="UP000006671"/>
    </source>
</evidence>
<dbReference type="InterPro" id="IPR036273">
    <property type="entry name" value="CRAL/TRIO_N_dom_sf"/>
</dbReference>